<dbReference type="OrthoDB" id="89777at2"/>
<organism evidence="1 2">
    <name type="scientific">Paenibacillus bovis</name>
    <dbReference type="NCBI Taxonomy" id="1616788"/>
    <lineage>
        <taxon>Bacteria</taxon>
        <taxon>Bacillati</taxon>
        <taxon>Bacillota</taxon>
        <taxon>Bacilli</taxon>
        <taxon>Bacillales</taxon>
        <taxon>Paenibacillaceae</taxon>
        <taxon>Paenibacillus</taxon>
    </lineage>
</organism>
<dbReference type="Proteomes" id="UP000078148">
    <property type="component" value="Chromosome"/>
</dbReference>
<evidence type="ECO:0000313" key="1">
    <source>
        <dbReference type="EMBL" id="ANF94808.1"/>
    </source>
</evidence>
<reference evidence="1 2" key="2">
    <citation type="journal article" date="2016" name="Int. J. Syst. Evol. Microbiol.">
        <title>Paenibacillus bovis sp. nov., isolated from raw yak (Bos grunniens) milk.</title>
        <authorList>
            <person name="Gao C."/>
            <person name="Han J."/>
            <person name="Liu Z."/>
            <person name="Xu X."/>
            <person name="Hang F."/>
            <person name="Wu Z."/>
        </authorList>
    </citation>
    <scope>NUCLEOTIDE SEQUENCE [LARGE SCALE GENOMIC DNA]</scope>
    <source>
        <strain evidence="1 2">BD3526</strain>
    </source>
</reference>
<reference evidence="2" key="1">
    <citation type="submission" date="2015-10" db="EMBL/GenBank/DDBJ databases">
        <title>Genome of Paenibacillus bovis sp. nov.</title>
        <authorList>
            <person name="Wu Z."/>
            <person name="Gao C."/>
            <person name="Liu Z."/>
            <person name="Zheng H."/>
        </authorList>
    </citation>
    <scope>NUCLEOTIDE SEQUENCE [LARGE SCALE GENOMIC DNA]</scope>
    <source>
        <strain evidence="2">BD3526</strain>
    </source>
</reference>
<evidence type="ECO:0000313" key="2">
    <source>
        <dbReference type="Proteomes" id="UP000078148"/>
    </source>
</evidence>
<proteinExistence type="predicted"/>
<dbReference type="RefSeq" id="WP_060531139.1">
    <property type="nucleotide sequence ID" value="NZ_CP013023.1"/>
</dbReference>
<sequence length="415" mass="48525">MYTQNINEMLLNHFANADKVAGYIRGKIPNLTEKLEEFFETRSDIKRIQLSENICERILNLTDFSDIIPIRSEVATLEIKRRIDYKKQSDHTAHTLYLFLLGIWVYDNIPQLREKIDKSIDSQKPIKMFLFQWTFASLLHDIGYLFYNFGDGSNIDSWRVYDEIFNSENLMKYIENLNENEKEYFEKICNDFNFSYKVNQHSEKETPKLLIEELENIPWLHDFGIETSKGLEILDGRDYGLNSLSYFAYEMAEKGYDGKTPIVDHGIASSLMLLKYTSAWYHIINVEDQEKLLNGKFKYYLNVFSKHVIPACRAVAYHNVPNVKFTLKTPLLYLAVLCDELQVWDRFLSGSQHIDNWRSVEHCMAEDIIATLSNDDVNNPLLNLSTSSTHYNKIVDSLSSRVDGWEQFVSINKKS</sequence>
<dbReference type="EMBL" id="CP013023">
    <property type="protein sequence ID" value="ANF94808.1"/>
    <property type="molecule type" value="Genomic_DNA"/>
</dbReference>
<dbReference type="AlphaFoldDB" id="A0A172ZB15"/>
<name>A0A172ZB15_9BACL</name>
<keyword evidence="2" id="KW-1185">Reference proteome</keyword>
<protein>
    <submittedName>
        <fullName evidence="1">Uncharacterized protein</fullName>
    </submittedName>
</protein>
<gene>
    <name evidence="1" type="ORF">AR543_01340</name>
</gene>
<accession>A0A172ZB15</accession>
<dbReference type="KEGG" id="pbv:AR543_01340"/>